<protein>
    <submittedName>
        <fullName evidence="5">GNAT family N-acetyltransferase</fullName>
        <ecNumber evidence="5">2.3.1.-</ecNumber>
    </submittedName>
</protein>
<dbReference type="Proteomes" id="UP001589865">
    <property type="component" value="Unassembled WGS sequence"/>
</dbReference>
<evidence type="ECO:0000256" key="2">
    <source>
        <dbReference type="ARBA" id="ARBA00023315"/>
    </source>
</evidence>
<keyword evidence="2 5" id="KW-0012">Acyltransferase</keyword>
<dbReference type="InterPro" id="IPR000182">
    <property type="entry name" value="GNAT_dom"/>
</dbReference>
<accession>A0ABV6JWC4</accession>
<evidence type="ECO:0000259" key="4">
    <source>
        <dbReference type="PROSITE" id="PS51186"/>
    </source>
</evidence>
<comment type="caution">
    <text evidence="5">The sequence shown here is derived from an EMBL/GenBank/DDBJ whole genome shotgun (WGS) entry which is preliminary data.</text>
</comment>
<evidence type="ECO:0000256" key="1">
    <source>
        <dbReference type="ARBA" id="ARBA00022679"/>
    </source>
</evidence>
<name>A0ABV6JWC4_9PROT</name>
<dbReference type="InterPro" id="IPR050680">
    <property type="entry name" value="YpeA/RimI_acetyltransf"/>
</dbReference>
<dbReference type="InterPro" id="IPR016181">
    <property type="entry name" value="Acyl_CoA_acyltransferase"/>
</dbReference>
<dbReference type="PANTHER" id="PTHR43420">
    <property type="entry name" value="ACETYLTRANSFERASE"/>
    <property type="match status" value="1"/>
</dbReference>
<dbReference type="PROSITE" id="PS51186">
    <property type="entry name" value="GNAT"/>
    <property type="match status" value="1"/>
</dbReference>
<dbReference type="GO" id="GO:0016746">
    <property type="term" value="F:acyltransferase activity"/>
    <property type="evidence" value="ECO:0007669"/>
    <property type="project" value="UniProtKB-KW"/>
</dbReference>
<dbReference type="Pfam" id="PF00583">
    <property type="entry name" value="Acetyltransf_1"/>
    <property type="match status" value="1"/>
</dbReference>
<evidence type="ECO:0000313" key="6">
    <source>
        <dbReference type="Proteomes" id="UP001589865"/>
    </source>
</evidence>
<gene>
    <name evidence="5" type="ORF">ACFFGY_17225</name>
</gene>
<organism evidence="5 6">
    <name type="scientific">Roseomonas elaeocarpi</name>
    <dbReference type="NCBI Taxonomy" id="907779"/>
    <lineage>
        <taxon>Bacteria</taxon>
        <taxon>Pseudomonadati</taxon>
        <taxon>Pseudomonadota</taxon>
        <taxon>Alphaproteobacteria</taxon>
        <taxon>Acetobacterales</taxon>
        <taxon>Roseomonadaceae</taxon>
        <taxon>Roseomonas</taxon>
    </lineage>
</organism>
<dbReference type="EC" id="2.3.1.-" evidence="5"/>
<evidence type="ECO:0000256" key="3">
    <source>
        <dbReference type="SAM" id="MobiDB-lite"/>
    </source>
</evidence>
<sequence length="157" mass="17018">MVPPPDDAPPPVNIELTDAPPPETRDAILAPLLEFNAAQAGPSNARPLAILLRRPGSDAVVGGLLGRTAGGMLFVELFFIPEDLRRGGLGRRLLAQAEEEARRRGCHGAWLDTYSFQARGFYEKQGYTVFGEIRDYPPGHSRYFLSKRFAPAGASAG</sequence>
<feature type="domain" description="N-acetyltransferase" evidence="4">
    <location>
        <begin position="1"/>
        <end position="150"/>
    </location>
</feature>
<dbReference type="Gene3D" id="3.40.630.30">
    <property type="match status" value="1"/>
</dbReference>
<dbReference type="SUPFAM" id="SSF55729">
    <property type="entry name" value="Acyl-CoA N-acyltransferases (Nat)"/>
    <property type="match status" value="1"/>
</dbReference>
<keyword evidence="1 5" id="KW-0808">Transferase</keyword>
<feature type="region of interest" description="Disordered" evidence="3">
    <location>
        <begin position="1"/>
        <end position="21"/>
    </location>
</feature>
<dbReference type="EMBL" id="JBHLUN010000012">
    <property type="protein sequence ID" value="MFC0409998.1"/>
    <property type="molecule type" value="Genomic_DNA"/>
</dbReference>
<dbReference type="RefSeq" id="WP_377045745.1">
    <property type="nucleotide sequence ID" value="NZ_JBHLUN010000012.1"/>
</dbReference>
<feature type="compositionally biased region" description="Pro residues" evidence="3">
    <location>
        <begin position="1"/>
        <end position="12"/>
    </location>
</feature>
<evidence type="ECO:0000313" key="5">
    <source>
        <dbReference type="EMBL" id="MFC0409998.1"/>
    </source>
</evidence>
<keyword evidence="6" id="KW-1185">Reference proteome</keyword>
<reference evidence="5 6" key="1">
    <citation type="submission" date="2024-09" db="EMBL/GenBank/DDBJ databases">
        <authorList>
            <person name="Sun Q."/>
            <person name="Mori K."/>
        </authorList>
    </citation>
    <scope>NUCLEOTIDE SEQUENCE [LARGE SCALE GENOMIC DNA]</scope>
    <source>
        <strain evidence="5 6">TBRC 5777</strain>
    </source>
</reference>
<proteinExistence type="predicted"/>